<sequence length="1915" mass="215916">MTATSSDKKSIIDMQIDSIVRQTMQICQNFLSNLPDIQLGTPESRNKLMEYYENFFKNDHSIVLALTPLTLTVSKVIDQIFTIIENAFPTFDLYSTANPKEQGSKSLVATFLNHAKWDNHVVRLSILIFLDFLRASFVHHTILLSRDLSDDQALTFTNRIVLNVVDNKINEEDLQYFYVSARKWGKCLHELSIIYSYPAETAAYQFIEELYNSTMSDSKRLIKQSLLSSVMFGIATDLAKLDTQLTQKSTFFNKKKEFWSLAKPTSQGTDPLHNTAIEFLSNLYSSIFISTPKTRTDSFLLNAYNRADEIASKHGYCGPACGCRARILSFNRNPNLKISADDYYFKKIQKNLSSELHVGHAIEEMSYLLAGENQISKNSIDDFCQNLAKNSSILKNYQEQLIECFLSMFNHHSNLFASHLRETFTNPFAEHNYAALFESGFKILFPDELEDNDSDSKIECRFIYKELITSRLFAASNDLGTKLTYNVMSFVDSLLYHANLVTALEFTAQESLPQPMKQASSPATTQIRKLLKLLPKDYDDSYFATASSVLSVLGTPQTQLPSLAYALHTLALTDLDETIAPDVVPHIFNSAPAVSAAAVRSLQTMIAREPKMFTNIFESIVNVYKDRLLKSYESLVIGINCLSHIISSTCSSQEFHQNLPQKVIVYVNAIYLIGLCVPQPTVRQQALNAIDSFASLYQNIETAGSFLRLNETQIVSTALQNLLRAGRFGSYIIETMSIIKFNEISNSSYEKAFLFFLSSYMKLISKTDIISIDSIDTANSLIENSKIPDIGQHFCMVNAAFVDNIESKKFIKLIEQTNEICHSNEALGLGIFCALKDDIFIQYIATLKYSSYLYKPILFGLRTYVTNSPPEAVQENIGLIFDVLAVFFDYFTSKNIKSDHIKPLYELPDGDPNISMAITSFLEFGAYCFESIYNRLAMTPAGLYARVPALVSKFPFSTDYKSWFALTLNLVRVEKVTEAAQTCLSALLAVFSIPEFCFLEFVNSIDYFTDGNPLLLSRFLLRCIETQLAVFTEKAETDVRYFHAIANMFPAPDAPLMELQTSAIENYENKNENEGIFSEKILYSSGTLLGLAFYYVMGDSIPAKKSAIRILRAVGLGTATAFCSPVDVAIVYKNINDLTSNILNHIHGSALNPAITLSAVFHKKIPQIGEQIVLKMMQLASAYPTLASAIEPWLSNVCFSDYNDKRVIVGTIDKFAYSTAFSFTEDLLSLPKNINTLKLVRRAIEGQSKESDNIAHFIIVTIMLNHVLRGENSQFETIIAYIFMVSPDIVIRDILQFLRFAFWHYHETTNGKYDALFDIDKFIGQALNKNEDEGDSDLISYEEAISFVIRTIKTLFEQSTTDFDKYKPWLVIFTIITMSQFQEDLIEFRSIIPICFSGQEDQIAKMIRDLDDETKNLILNELLTWGLCCGDLQFATRALKLYIQTADKLDAKEIIQKATRNLYVCALCLYEKSNGLAKPRHSQWFYVIVDDQQNVDWKMVTLYITNLLELIKKCVELSDEVFVDAFWTAAAFTICGTVEYVSILNAAIDIMIEILKKQNASDKIRSHGRPNNFDGVLSLISESKFNKETVPRLLLLSTLLEQNNLVNVALDDTNAAQFVFVALHALADITGNESETRNQLMTSSSPHKIGEGDANIAFRLLGQIAATTTGLTQQMIFDFCAALMTMVNCKIDETTVSIIASTCANNNQSYAADSLLSIIQSRGGTIKRVINTIASTIAPKFPKIHFLQKYEFNDAFDDNEDCFASPTTFPPLFINDTGFFPCSLQSVIHDTVQCAPAQPFTKWSKQMFKAQMKPMEEENETVTIKIEDGLFAKVKNIVLKEELEGSDNDDLENDQNISTSNKDDEQKSPQEEVVNYRTRREENEIDWSLFIPSTKVVCDLSSGLFDGLDVPSVFD</sequence>
<organism evidence="2 3">
    <name type="scientific">Trichomonas vaginalis (strain ATCC PRA-98 / G3)</name>
    <dbReference type="NCBI Taxonomy" id="412133"/>
    <lineage>
        <taxon>Eukaryota</taxon>
        <taxon>Metamonada</taxon>
        <taxon>Parabasalia</taxon>
        <taxon>Trichomonadida</taxon>
        <taxon>Trichomonadidae</taxon>
        <taxon>Trichomonas</taxon>
    </lineage>
</organism>
<name>A2FJ40_TRIV3</name>
<feature type="region of interest" description="Disordered" evidence="1">
    <location>
        <begin position="1845"/>
        <end position="1871"/>
    </location>
</feature>
<keyword evidence="3" id="KW-1185">Reference proteome</keyword>
<dbReference type="PROSITE" id="PS00221">
    <property type="entry name" value="MIP"/>
    <property type="match status" value="1"/>
</dbReference>
<dbReference type="VEuPathDB" id="TrichDB:TVAG_204460"/>
<proteinExistence type="predicted"/>
<evidence type="ECO:0000313" key="2">
    <source>
        <dbReference type="EMBL" id="EAX95104.1"/>
    </source>
</evidence>
<evidence type="ECO:0000313" key="3">
    <source>
        <dbReference type="Proteomes" id="UP000001542"/>
    </source>
</evidence>
<dbReference type="GO" id="GO:0000902">
    <property type="term" value="P:cell morphogenesis"/>
    <property type="evidence" value="ECO:0007669"/>
    <property type="project" value="InterPro"/>
</dbReference>
<dbReference type="InterPro" id="IPR039867">
    <property type="entry name" value="Furry/Tao3/Mor2"/>
</dbReference>
<dbReference type="PANTHER" id="PTHR12295:SF30">
    <property type="entry name" value="PROTEIN FURRY"/>
    <property type="match status" value="1"/>
</dbReference>
<evidence type="ECO:0000256" key="1">
    <source>
        <dbReference type="SAM" id="MobiDB-lite"/>
    </source>
</evidence>
<dbReference type="PANTHER" id="PTHR12295">
    <property type="entry name" value="FURRY-RELATED"/>
    <property type="match status" value="1"/>
</dbReference>
<reference evidence="2" key="2">
    <citation type="journal article" date="2007" name="Science">
        <title>Draft genome sequence of the sexually transmitted pathogen Trichomonas vaginalis.</title>
        <authorList>
            <person name="Carlton J.M."/>
            <person name="Hirt R.P."/>
            <person name="Silva J.C."/>
            <person name="Delcher A.L."/>
            <person name="Schatz M."/>
            <person name="Zhao Q."/>
            <person name="Wortman J.R."/>
            <person name="Bidwell S.L."/>
            <person name="Alsmark U.C.M."/>
            <person name="Besteiro S."/>
            <person name="Sicheritz-Ponten T."/>
            <person name="Noel C.J."/>
            <person name="Dacks J.B."/>
            <person name="Foster P.G."/>
            <person name="Simillion C."/>
            <person name="Van de Peer Y."/>
            <person name="Miranda-Saavedra D."/>
            <person name="Barton G.J."/>
            <person name="Westrop G.D."/>
            <person name="Mueller S."/>
            <person name="Dessi D."/>
            <person name="Fiori P.L."/>
            <person name="Ren Q."/>
            <person name="Paulsen I."/>
            <person name="Zhang H."/>
            <person name="Bastida-Corcuera F.D."/>
            <person name="Simoes-Barbosa A."/>
            <person name="Brown M.T."/>
            <person name="Hayes R.D."/>
            <person name="Mukherjee M."/>
            <person name="Okumura C.Y."/>
            <person name="Schneider R."/>
            <person name="Smith A.J."/>
            <person name="Vanacova S."/>
            <person name="Villalvazo M."/>
            <person name="Haas B.J."/>
            <person name="Pertea M."/>
            <person name="Feldblyum T.V."/>
            <person name="Utterback T.R."/>
            <person name="Shu C.L."/>
            <person name="Osoegawa K."/>
            <person name="de Jong P.J."/>
            <person name="Hrdy I."/>
            <person name="Horvathova L."/>
            <person name="Zubacova Z."/>
            <person name="Dolezal P."/>
            <person name="Malik S.B."/>
            <person name="Logsdon J.M. Jr."/>
            <person name="Henze K."/>
            <person name="Gupta A."/>
            <person name="Wang C.C."/>
            <person name="Dunne R.L."/>
            <person name="Upcroft J.A."/>
            <person name="Upcroft P."/>
            <person name="White O."/>
            <person name="Salzberg S.L."/>
            <person name="Tang P."/>
            <person name="Chiu C.-H."/>
            <person name="Lee Y.-S."/>
            <person name="Embley T.M."/>
            <person name="Coombs G.H."/>
            <person name="Mottram J.C."/>
            <person name="Tachezy J."/>
            <person name="Fraser-Liggett C.M."/>
            <person name="Johnson P.J."/>
        </authorList>
    </citation>
    <scope>NUCLEOTIDE SEQUENCE [LARGE SCALE GENOMIC DNA]</scope>
    <source>
        <strain evidence="2">G3</strain>
    </source>
</reference>
<reference evidence="2" key="1">
    <citation type="submission" date="2006-10" db="EMBL/GenBank/DDBJ databases">
        <authorList>
            <person name="Amadeo P."/>
            <person name="Zhao Q."/>
            <person name="Wortman J."/>
            <person name="Fraser-Liggett C."/>
            <person name="Carlton J."/>
        </authorList>
    </citation>
    <scope>NUCLEOTIDE SEQUENCE</scope>
    <source>
        <strain evidence="2">G3</strain>
    </source>
</reference>
<dbReference type="Proteomes" id="UP000001542">
    <property type="component" value="Unassembled WGS sequence"/>
</dbReference>
<dbReference type="RefSeq" id="XP_001308034.1">
    <property type="nucleotide sequence ID" value="XM_001308033.1"/>
</dbReference>
<feature type="compositionally biased region" description="Basic and acidic residues" evidence="1">
    <location>
        <begin position="1861"/>
        <end position="1870"/>
    </location>
</feature>
<dbReference type="EMBL" id="DS113824">
    <property type="protein sequence ID" value="EAX95104.1"/>
    <property type="molecule type" value="Genomic_DNA"/>
</dbReference>
<gene>
    <name evidence="2" type="ORF">TVAG_204460</name>
</gene>
<accession>A2FJ40</accession>
<protein>
    <submittedName>
        <fullName evidence="2">Uncharacterized protein</fullName>
    </submittedName>
</protein>
<dbReference type="KEGG" id="tva:4752848"/>
<dbReference type="InParanoid" id="A2FJ40"/>
<dbReference type="InterPro" id="IPR022357">
    <property type="entry name" value="MIP_CS"/>
</dbReference>
<dbReference type="VEuPathDB" id="TrichDB:TVAGG3_0879390"/>